<name>A0A834T3M9_9FABA</name>
<accession>A0A834T3M9</accession>
<gene>
    <name evidence="2" type="ORF">G2W53_028496</name>
</gene>
<dbReference type="PANTHER" id="PTHR31973:SF195">
    <property type="entry name" value="MUDR FAMILY TRANSPOSASE"/>
    <property type="match status" value="1"/>
</dbReference>
<evidence type="ECO:0000259" key="1">
    <source>
        <dbReference type="Pfam" id="PF10551"/>
    </source>
</evidence>
<comment type="caution">
    <text evidence="2">The sequence shown here is derived from an EMBL/GenBank/DDBJ whole genome shotgun (WGS) entry which is preliminary data.</text>
</comment>
<evidence type="ECO:0000313" key="2">
    <source>
        <dbReference type="EMBL" id="KAF7814527.1"/>
    </source>
</evidence>
<sequence length="746" mass="84854">MMTDGLTVSIYQNADICEESNGVAFRGNNFPIMTSLSRAIDFEGLMQVVHQTLRLQPYQQVSHLIYKMPYVSDGLRFFPCQLMDDGGVNQMFVYHTSCLPYLPMPVIEICAQITGVLQDSVGGDYIPKAPLQTVVSQEFLGSQPAAGDDEYGGAITEVERLLSIPTAAPNDDIGDEEYEDHLMGNEIDEGDYEEEDPNDYEREDPYQYEEVDVGHVGSSSGTEFCLTLHQSQINLFGLRGAPVTRSSEKFIECKCVHHAKGCKWRVRASYRVDLQLWMISRYDGPHSCASTMIAKNHPKLDSDMIAGLIAGLVTSPQLCIPISLVVETVKKLPGWMTVVQQAMPGTVVSLQTVDMPGDDSVVQFKRLFWAFKPCIDAWWQLKPMLQVDETFLYGKFKHSLLIAMGQDGNRNIVPVTFALVEGETESAWSWFLWRLREHVAKDREPLLGHNVFCIRHVASNLNSKFRNKVIRALLMKAGHKYTDRGCQRRLDGIRLLNKEGADWIDKIPRQKWALAYEEGRRYSHMTTNLTECMNGVLKGVHCLPVTALVQATFFNNRRQQVQTQINAGHVLCEELRDTIFTNLEIARICKVTLRNENLGEFEVEKPYHQQERRPGRRSRVYLGRRLCDCGEFQQLHRPCNYVLEACADVTHGFGLYVDPVYKLETMLMAYNQPFHPVGGEEYWPHVSGRPVTPNPQALRPPGRPRSTRIRNEMGWKELGNKPKCSSLCRVEEHTKKKCPNKKLMQP</sequence>
<dbReference type="Pfam" id="PF10551">
    <property type="entry name" value="MULE"/>
    <property type="match status" value="1"/>
</dbReference>
<keyword evidence="3" id="KW-1185">Reference proteome</keyword>
<dbReference type="Proteomes" id="UP000634136">
    <property type="component" value="Unassembled WGS sequence"/>
</dbReference>
<organism evidence="2 3">
    <name type="scientific">Senna tora</name>
    <dbReference type="NCBI Taxonomy" id="362788"/>
    <lineage>
        <taxon>Eukaryota</taxon>
        <taxon>Viridiplantae</taxon>
        <taxon>Streptophyta</taxon>
        <taxon>Embryophyta</taxon>
        <taxon>Tracheophyta</taxon>
        <taxon>Spermatophyta</taxon>
        <taxon>Magnoliopsida</taxon>
        <taxon>eudicotyledons</taxon>
        <taxon>Gunneridae</taxon>
        <taxon>Pentapetalae</taxon>
        <taxon>rosids</taxon>
        <taxon>fabids</taxon>
        <taxon>Fabales</taxon>
        <taxon>Fabaceae</taxon>
        <taxon>Caesalpinioideae</taxon>
        <taxon>Cassia clade</taxon>
        <taxon>Senna</taxon>
    </lineage>
</organism>
<dbReference type="OrthoDB" id="1303447at2759"/>
<protein>
    <recommendedName>
        <fullName evidence="1">MULE transposase domain-containing protein</fullName>
    </recommendedName>
</protein>
<dbReference type="EMBL" id="JAAIUW010000009">
    <property type="protein sequence ID" value="KAF7814527.1"/>
    <property type="molecule type" value="Genomic_DNA"/>
</dbReference>
<feature type="domain" description="MULE transposase" evidence="1">
    <location>
        <begin position="385"/>
        <end position="441"/>
    </location>
</feature>
<dbReference type="PANTHER" id="PTHR31973">
    <property type="entry name" value="POLYPROTEIN, PUTATIVE-RELATED"/>
    <property type="match status" value="1"/>
</dbReference>
<proteinExistence type="predicted"/>
<reference evidence="2" key="1">
    <citation type="submission" date="2020-09" db="EMBL/GenBank/DDBJ databases">
        <title>Genome-Enabled Discovery of Anthraquinone Biosynthesis in Senna tora.</title>
        <authorList>
            <person name="Kang S.-H."/>
            <person name="Pandey R.P."/>
            <person name="Lee C.-M."/>
            <person name="Sim J.-S."/>
            <person name="Jeong J.-T."/>
            <person name="Choi B.-S."/>
            <person name="Jung M."/>
            <person name="Ginzburg D."/>
            <person name="Zhao K."/>
            <person name="Won S.Y."/>
            <person name="Oh T.-J."/>
            <person name="Yu Y."/>
            <person name="Kim N.-H."/>
            <person name="Lee O.R."/>
            <person name="Lee T.-H."/>
            <person name="Bashyal P."/>
            <person name="Kim T.-S."/>
            <person name="Lee W.-H."/>
            <person name="Kawkins C."/>
            <person name="Kim C.-K."/>
            <person name="Kim J.S."/>
            <person name="Ahn B.O."/>
            <person name="Rhee S.Y."/>
            <person name="Sohng J.K."/>
        </authorList>
    </citation>
    <scope>NUCLEOTIDE SEQUENCE</scope>
    <source>
        <tissue evidence="2">Leaf</tissue>
    </source>
</reference>
<evidence type="ECO:0000313" key="3">
    <source>
        <dbReference type="Proteomes" id="UP000634136"/>
    </source>
</evidence>
<dbReference type="AlphaFoldDB" id="A0A834T3M9"/>
<dbReference type="InterPro" id="IPR018289">
    <property type="entry name" value="MULE_transposase_dom"/>
</dbReference>